<protein>
    <submittedName>
        <fullName evidence="3">Uncharacterized protein</fullName>
    </submittedName>
</protein>
<dbReference type="Pfam" id="PF10044">
    <property type="entry name" value="LIN52"/>
    <property type="match status" value="1"/>
</dbReference>
<evidence type="ECO:0000313" key="4">
    <source>
        <dbReference type="Proteomes" id="UP000708208"/>
    </source>
</evidence>
<name>A0A8J2KL91_9HEXA</name>
<dbReference type="GO" id="GO:0070176">
    <property type="term" value="C:DRM complex"/>
    <property type="evidence" value="ECO:0007669"/>
    <property type="project" value="InterPro"/>
</dbReference>
<sequence length="207" mass="23061">METELIFEGDLGGVFNPETDQTISVHEEVEVEPVETEVGVDDMQLGLEEIPEEAQQIIVEEDTLANTIQLLPPAQSVEIPQETEASLEDQLRSTERLDRSSPDLWPQNLPTAALHLLAKNQPKTGGNDNTGIWTQGLDPEDINLLHQFGSLTSASLVEEVKKLQNIAYQLGLEEAKEMTRGKLLHVLDDTGYNGSLEKESHVQRLWK</sequence>
<evidence type="ECO:0000256" key="1">
    <source>
        <dbReference type="ARBA" id="ARBA00005456"/>
    </source>
</evidence>
<evidence type="ECO:0000313" key="3">
    <source>
        <dbReference type="EMBL" id="CAG7815042.1"/>
    </source>
</evidence>
<gene>
    <name evidence="3" type="ORF">AFUS01_LOCUS25747</name>
</gene>
<comment type="caution">
    <text evidence="3">The sequence shown here is derived from an EMBL/GenBank/DDBJ whole genome shotgun (WGS) entry which is preliminary data.</text>
</comment>
<feature type="compositionally biased region" description="Basic and acidic residues" evidence="2">
    <location>
        <begin position="89"/>
        <end position="101"/>
    </location>
</feature>
<dbReference type="PANTHER" id="PTHR31489:SF2">
    <property type="entry name" value="PROTEIN LIN-52 HOMOLOG"/>
    <property type="match status" value="1"/>
</dbReference>
<reference evidence="3" key="1">
    <citation type="submission" date="2021-06" db="EMBL/GenBank/DDBJ databases">
        <authorList>
            <person name="Hodson N. C."/>
            <person name="Mongue J. A."/>
            <person name="Jaron S. K."/>
        </authorList>
    </citation>
    <scope>NUCLEOTIDE SEQUENCE</scope>
</reference>
<dbReference type="GO" id="GO:0006355">
    <property type="term" value="P:regulation of DNA-templated transcription"/>
    <property type="evidence" value="ECO:0007669"/>
    <property type="project" value="InterPro"/>
</dbReference>
<keyword evidence="4" id="KW-1185">Reference proteome</keyword>
<dbReference type="InterPro" id="IPR018737">
    <property type="entry name" value="DREAM_LIN52"/>
</dbReference>
<dbReference type="EMBL" id="CAJVCH010334056">
    <property type="protein sequence ID" value="CAG7815042.1"/>
    <property type="molecule type" value="Genomic_DNA"/>
</dbReference>
<proteinExistence type="inferred from homology"/>
<dbReference type="AlphaFoldDB" id="A0A8J2KL91"/>
<dbReference type="Proteomes" id="UP000708208">
    <property type="component" value="Unassembled WGS sequence"/>
</dbReference>
<dbReference type="PANTHER" id="PTHR31489">
    <property type="entry name" value="LIN52 FAMILY MEMBER"/>
    <property type="match status" value="1"/>
</dbReference>
<feature type="region of interest" description="Disordered" evidence="2">
    <location>
        <begin position="80"/>
        <end position="104"/>
    </location>
</feature>
<dbReference type="OrthoDB" id="5834362at2759"/>
<organism evidence="3 4">
    <name type="scientific">Allacma fusca</name>
    <dbReference type="NCBI Taxonomy" id="39272"/>
    <lineage>
        <taxon>Eukaryota</taxon>
        <taxon>Metazoa</taxon>
        <taxon>Ecdysozoa</taxon>
        <taxon>Arthropoda</taxon>
        <taxon>Hexapoda</taxon>
        <taxon>Collembola</taxon>
        <taxon>Symphypleona</taxon>
        <taxon>Sminthuridae</taxon>
        <taxon>Allacma</taxon>
    </lineage>
</organism>
<accession>A0A8J2KL91</accession>
<comment type="similarity">
    <text evidence="1">Belongs to the lin-52 family.</text>
</comment>
<evidence type="ECO:0000256" key="2">
    <source>
        <dbReference type="SAM" id="MobiDB-lite"/>
    </source>
</evidence>